<dbReference type="EMBL" id="CM045770">
    <property type="protein sequence ID" value="KAI7990735.1"/>
    <property type="molecule type" value="Genomic_DNA"/>
</dbReference>
<protein>
    <submittedName>
        <fullName evidence="1">Uncharacterized protein</fullName>
    </submittedName>
</protein>
<proteinExistence type="predicted"/>
<reference evidence="1 2" key="1">
    <citation type="journal article" date="2022" name="Plant J.">
        <title>Chromosome-level genome of Camellia lanceoleosa provides a valuable resource for understanding genome evolution and self-incompatibility.</title>
        <authorList>
            <person name="Gong W."/>
            <person name="Xiao S."/>
            <person name="Wang L."/>
            <person name="Liao Z."/>
            <person name="Chang Y."/>
            <person name="Mo W."/>
            <person name="Hu G."/>
            <person name="Li W."/>
            <person name="Zhao G."/>
            <person name="Zhu H."/>
            <person name="Hu X."/>
            <person name="Ji K."/>
            <person name="Xiang X."/>
            <person name="Song Q."/>
            <person name="Yuan D."/>
            <person name="Jin S."/>
            <person name="Zhang L."/>
        </authorList>
    </citation>
    <scope>NUCLEOTIDE SEQUENCE [LARGE SCALE GENOMIC DNA]</scope>
    <source>
        <strain evidence="1">SQ_2022a</strain>
    </source>
</reference>
<sequence length="95" mass="10647">MSSLLSQLQSEQPATARIQTLGRLRRPESAVYWPEINILIGSCRGFYCRRNIENLKHPSHDCIGTPTVTGARAAEMPTVTHSLTFDLRELILIPT</sequence>
<evidence type="ECO:0000313" key="1">
    <source>
        <dbReference type="EMBL" id="KAI7990735.1"/>
    </source>
</evidence>
<evidence type="ECO:0000313" key="2">
    <source>
        <dbReference type="Proteomes" id="UP001060215"/>
    </source>
</evidence>
<gene>
    <name evidence="1" type="ORF">LOK49_LG12G00366</name>
</gene>
<dbReference type="Proteomes" id="UP001060215">
    <property type="component" value="Chromosome 13"/>
</dbReference>
<organism evidence="1 2">
    <name type="scientific">Camellia lanceoleosa</name>
    <dbReference type="NCBI Taxonomy" id="1840588"/>
    <lineage>
        <taxon>Eukaryota</taxon>
        <taxon>Viridiplantae</taxon>
        <taxon>Streptophyta</taxon>
        <taxon>Embryophyta</taxon>
        <taxon>Tracheophyta</taxon>
        <taxon>Spermatophyta</taxon>
        <taxon>Magnoliopsida</taxon>
        <taxon>eudicotyledons</taxon>
        <taxon>Gunneridae</taxon>
        <taxon>Pentapetalae</taxon>
        <taxon>asterids</taxon>
        <taxon>Ericales</taxon>
        <taxon>Theaceae</taxon>
        <taxon>Camellia</taxon>
    </lineage>
</organism>
<keyword evidence="2" id="KW-1185">Reference proteome</keyword>
<name>A0ACC0FPW4_9ERIC</name>
<comment type="caution">
    <text evidence="1">The sequence shown here is derived from an EMBL/GenBank/DDBJ whole genome shotgun (WGS) entry which is preliminary data.</text>
</comment>
<accession>A0ACC0FPW4</accession>